<evidence type="ECO:0000313" key="2">
    <source>
        <dbReference type="Proteomes" id="UP000310158"/>
    </source>
</evidence>
<dbReference type="Gene3D" id="1.10.8.10">
    <property type="entry name" value="DNA helicase RuvA subunit, C-terminal domain"/>
    <property type="match status" value="1"/>
</dbReference>
<protein>
    <recommendedName>
        <fullName evidence="3">Methyltransferase domain-containing protein</fullName>
    </recommendedName>
</protein>
<accession>A0A4V3XEV8</accession>
<comment type="caution">
    <text evidence="1">The sequence shown here is derived from an EMBL/GenBank/DDBJ whole genome shotgun (WGS) entry which is preliminary data.</text>
</comment>
<dbReference type="EMBL" id="SGPL01000226">
    <property type="protein sequence ID" value="THH15133.1"/>
    <property type="molecule type" value="Genomic_DNA"/>
</dbReference>
<organism evidence="1 2">
    <name type="scientific">Bondarzewia mesenterica</name>
    <dbReference type="NCBI Taxonomy" id="1095465"/>
    <lineage>
        <taxon>Eukaryota</taxon>
        <taxon>Fungi</taxon>
        <taxon>Dikarya</taxon>
        <taxon>Basidiomycota</taxon>
        <taxon>Agaricomycotina</taxon>
        <taxon>Agaricomycetes</taxon>
        <taxon>Russulales</taxon>
        <taxon>Bondarzewiaceae</taxon>
        <taxon>Bondarzewia</taxon>
    </lineage>
</organism>
<dbReference type="PANTHER" id="PTHR18895">
    <property type="entry name" value="HEMK METHYLTRANSFERASE"/>
    <property type="match status" value="1"/>
</dbReference>
<evidence type="ECO:0000313" key="1">
    <source>
        <dbReference type="EMBL" id="THH15133.1"/>
    </source>
</evidence>
<dbReference type="Proteomes" id="UP000310158">
    <property type="component" value="Unassembled WGS sequence"/>
</dbReference>
<dbReference type="OrthoDB" id="269872at2759"/>
<keyword evidence="2" id="KW-1185">Reference proteome</keyword>
<dbReference type="GO" id="GO:0005739">
    <property type="term" value="C:mitochondrion"/>
    <property type="evidence" value="ECO:0007669"/>
    <property type="project" value="TreeGrafter"/>
</dbReference>
<dbReference type="PANTHER" id="PTHR18895:SF74">
    <property type="entry name" value="MTRF1L RELEASE FACTOR GLUTAMINE METHYLTRANSFERASE"/>
    <property type="match status" value="1"/>
</dbReference>
<dbReference type="SUPFAM" id="SSF53335">
    <property type="entry name" value="S-adenosyl-L-methionine-dependent methyltransferases"/>
    <property type="match status" value="1"/>
</dbReference>
<evidence type="ECO:0008006" key="3">
    <source>
        <dbReference type="Google" id="ProtNLM"/>
    </source>
</evidence>
<sequence length="309" mass="33720">MPRYNTQHLLRTLEASIGQESAHIELKWMKLALSSAPPHRDPALPPIPDLPTMVARRARGEPLQYILGTQPFGPLHLRTRPPVLIPRAETEHWALRLSQTLAPSPRMPVRVLDICTGSGCIPLLLCKKWAPGSTYAVGIDIAPAALELAAENAAVCGVSTVPPPINDSNRGEALQNVFTPLRGDVRDPVNLATALPLRPFNVVTANPPYITREDYEALPPSVKDFEDPAALIGDHPGTPERGGLTFYYDIARLLRQKGVLSEGALVALEVGDGQAREVEKIVRSETQLGTTEVWMDPWGKERVVFARGA</sequence>
<proteinExistence type="predicted"/>
<name>A0A4V3XEV8_9AGAM</name>
<reference evidence="1 2" key="1">
    <citation type="submission" date="2019-02" db="EMBL/GenBank/DDBJ databases">
        <title>Genome sequencing of the rare red list fungi Bondarzewia mesenterica.</title>
        <authorList>
            <person name="Buettner E."/>
            <person name="Kellner H."/>
        </authorList>
    </citation>
    <scope>NUCLEOTIDE SEQUENCE [LARGE SCALE GENOMIC DNA]</scope>
    <source>
        <strain evidence="1 2">DSM 108281</strain>
    </source>
</reference>
<gene>
    <name evidence="1" type="ORF">EW146_g5290</name>
</gene>
<dbReference type="InterPro" id="IPR029063">
    <property type="entry name" value="SAM-dependent_MTases_sf"/>
</dbReference>
<dbReference type="Gene3D" id="3.40.50.150">
    <property type="entry name" value="Vaccinia Virus protein VP39"/>
    <property type="match status" value="1"/>
</dbReference>
<dbReference type="InterPro" id="IPR050320">
    <property type="entry name" value="N5-glutamine_MTase"/>
</dbReference>
<dbReference type="AlphaFoldDB" id="A0A4V3XEV8"/>